<evidence type="ECO:0000256" key="9">
    <source>
        <dbReference type="HAMAP-Rule" id="MF_01987"/>
    </source>
</evidence>
<dbReference type="InterPro" id="IPR002139">
    <property type="entry name" value="Ribo/fructo_kinase"/>
</dbReference>
<comment type="catalytic activity">
    <reaction evidence="9">
        <text>D-ribose + ATP = D-ribose 5-phosphate + ADP + H(+)</text>
        <dbReference type="Rhea" id="RHEA:13697"/>
        <dbReference type="ChEBI" id="CHEBI:15378"/>
        <dbReference type="ChEBI" id="CHEBI:30616"/>
        <dbReference type="ChEBI" id="CHEBI:47013"/>
        <dbReference type="ChEBI" id="CHEBI:78346"/>
        <dbReference type="ChEBI" id="CHEBI:456216"/>
        <dbReference type="EC" id="2.7.1.15"/>
    </reaction>
</comment>
<keyword evidence="1 9" id="KW-0808">Transferase</keyword>
<feature type="active site" description="Proton acceptor" evidence="9">
    <location>
        <position position="258"/>
    </location>
</feature>
<feature type="binding site" evidence="9">
    <location>
        <position position="190"/>
    </location>
    <ligand>
        <name>ATP</name>
        <dbReference type="ChEBI" id="CHEBI:30616"/>
    </ligand>
</feature>
<dbReference type="PANTHER" id="PTHR10584:SF166">
    <property type="entry name" value="RIBOKINASE"/>
    <property type="match status" value="1"/>
</dbReference>
<comment type="function">
    <text evidence="9">Catalyzes the phosphorylation of ribose at O-5 in a reaction requiring ATP and magnesium. The resulting D-ribose-5-phosphate can then be used either for sythesis of nucleotides, histidine, and tryptophan, or as a component of the pentose phosphate pathway.</text>
</comment>
<feature type="binding site" evidence="9">
    <location>
        <position position="252"/>
    </location>
    <ligand>
        <name>K(+)</name>
        <dbReference type="ChEBI" id="CHEBI:29103"/>
    </ligand>
</feature>
<dbReference type="CDD" id="cd01174">
    <property type="entry name" value="ribokinase"/>
    <property type="match status" value="1"/>
</dbReference>
<keyword evidence="9" id="KW-0963">Cytoplasm</keyword>
<comment type="subcellular location">
    <subcellularLocation>
        <location evidence="9">Cytoplasm</location>
    </subcellularLocation>
</comment>
<feature type="binding site" evidence="9">
    <location>
        <begin position="45"/>
        <end position="49"/>
    </location>
    <ligand>
        <name>substrate</name>
    </ligand>
</feature>
<feature type="binding site" evidence="9">
    <location>
        <begin position="257"/>
        <end position="258"/>
    </location>
    <ligand>
        <name>ATP</name>
        <dbReference type="ChEBI" id="CHEBI:30616"/>
    </ligand>
</feature>
<comment type="pathway">
    <text evidence="9">Carbohydrate metabolism; D-ribose degradation; D-ribose 5-phosphate from beta-D-ribopyranose: step 2/2.</text>
</comment>
<comment type="subunit">
    <text evidence="9">Homodimer.</text>
</comment>
<keyword evidence="2 9" id="KW-0479">Metal-binding</keyword>
<keyword evidence="13" id="KW-1185">Reference proteome</keyword>
<keyword evidence="8 9" id="KW-0119">Carbohydrate metabolism</keyword>
<evidence type="ECO:0000256" key="3">
    <source>
        <dbReference type="ARBA" id="ARBA00022741"/>
    </source>
</evidence>
<feature type="binding site" evidence="9">
    <location>
        <position position="291"/>
    </location>
    <ligand>
        <name>K(+)</name>
        <dbReference type="ChEBI" id="CHEBI:29103"/>
    </ligand>
</feature>
<dbReference type="HAMAP" id="MF_01987">
    <property type="entry name" value="Ribokinase"/>
    <property type="match status" value="1"/>
</dbReference>
<protein>
    <recommendedName>
        <fullName evidence="9 10">Ribokinase</fullName>
        <shortName evidence="9">RK</shortName>
        <ecNumber evidence="9 10">2.7.1.15</ecNumber>
    </recommendedName>
</protein>
<dbReference type="PRINTS" id="PR00990">
    <property type="entry name" value="RIBOKINASE"/>
</dbReference>
<dbReference type="InterPro" id="IPR011611">
    <property type="entry name" value="PfkB_dom"/>
</dbReference>
<feature type="binding site" evidence="9">
    <location>
        <position position="254"/>
    </location>
    <ligand>
        <name>K(+)</name>
        <dbReference type="ChEBI" id="CHEBI:29103"/>
    </ligand>
</feature>
<comment type="similarity">
    <text evidence="9">Belongs to the carbohydrate kinase PfkB family. Ribokinase subfamily.</text>
</comment>
<organism evidence="12 13">
    <name type="scientific">Danxiaibacter flavus</name>
    <dbReference type="NCBI Taxonomy" id="3049108"/>
    <lineage>
        <taxon>Bacteria</taxon>
        <taxon>Pseudomonadati</taxon>
        <taxon>Bacteroidota</taxon>
        <taxon>Chitinophagia</taxon>
        <taxon>Chitinophagales</taxon>
        <taxon>Chitinophagaceae</taxon>
        <taxon>Danxiaibacter</taxon>
    </lineage>
</organism>
<dbReference type="InterPro" id="IPR029056">
    <property type="entry name" value="Ribokinase-like"/>
</dbReference>
<feature type="binding site" evidence="9">
    <location>
        <begin position="17"/>
        <end position="19"/>
    </location>
    <ligand>
        <name>substrate</name>
    </ligand>
</feature>
<keyword evidence="5 9" id="KW-0067">ATP-binding</keyword>
<comment type="activity regulation">
    <text evidence="9">Activated by a monovalent cation that binds near, but not in, the active site. The most likely occupant of the site in vivo is potassium. Ion binding induces a conformational change that may alter substrate affinity.</text>
</comment>
<dbReference type="NCBIfam" id="NF008353">
    <property type="entry name" value="PRK11142.1"/>
    <property type="match status" value="1"/>
</dbReference>
<dbReference type="NCBIfam" id="TIGR02152">
    <property type="entry name" value="D_ribokin_bact"/>
    <property type="match status" value="1"/>
</dbReference>
<evidence type="ECO:0000313" key="12">
    <source>
        <dbReference type="EMBL" id="MEX6687738.1"/>
    </source>
</evidence>
<dbReference type="Pfam" id="PF00294">
    <property type="entry name" value="PfkB"/>
    <property type="match status" value="1"/>
</dbReference>
<name>A0ABV3ZGW1_9BACT</name>
<feature type="binding site" evidence="9">
    <location>
        <position position="146"/>
    </location>
    <ligand>
        <name>substrate</name>
    </ligand>
</feature>
<feature type="binding site" evidence="9">
    <location>
        <position position="297"/>
    </location>
    <ligand>
        <name>K(+)</name>
        <dbReference type="ChEBI" id="CHEBI:29103"/>
    </ligand>
</feature>
<keyword evidence="6 9" id="KW-0460">Magnesium</keyword>
<reference evidence="12 13" key="1">
    <citation type="submission" date="2023-07" db="EMBL/GenBank/DDBJ databases">
        <authorList>
            <person name="Lian W.-H."/>
        </authorList>
    </citation>
    <scope>NUCLEOTIDE SEQUENCE [LARGE SCALE GENOMIC DNA]</scope>
    <source>
        <strain evidence="12 13">SYSU DXS3180</strain>
    </source>
</reference>
<keyword evidence="3 9" id="KW-0547">Nucleotide-binding</keyword>
<feature type="binding site" evidence="9">
    <location>
        <position position="293"/>
    </location>
    <ligand>
        <name>K(+)</name>
        <dbReference type="ChEBI" id="CHEBI:29103"/>
    </ligand>
</feature>
<evidence type="ECO:0000256" key="10">
    <source>
        <dbReference type="NCBIfam" id="TIGR02152"/>
    </source>
</evidence>
<sequence>MMQQTSAGKIIVVGSSNTDMVIKTTHLPLPGETILGGTFFMNAGGKGANQAVAAARLKGNVAFIGKVGNDMFGEQARELFQKEGIDVSGVVTDAQHPSGVALITVDEKGENCIAVASGANANLLKKDIQFFEQQIQQATIILMQLETPLETIEHVAGVASSAGVSVILNPAPAARLTNDLLSNVAIITPNQTEAEILTGIAVTDMSSAEQAAIILCEKGIETVIITMGAKGAFLYTGGKGELIASEKVIAVDATAAGDVFNGALAVALSENRTIRDAVVFACKAAAISVTRLGAQSSAPYRNEINIDQ</sequence>
<comment type="caution">
    <text evidence="12">The sequence shown here is derived from an EMBL/GenBank/DDBJ whole genome shotgun (WGS) entry which is preliminary data.</text>
</comment>
<evidence type="ECO:0000256" key="8">
    <source>
        <dbReference type="ARBA" id="ARBA00023277"/>
    </source>
</evidence>
<dbReference type="GO" id="GO:0004747">
    <property type="term" value="F:ribokinase activity"/>
    <property type="evidence" value="ECO:0007669"/>
    <property type="project" value="UniProtKB-EC"/>
</dbReference>
<proteinExistence type="inferred from homology"/>
<evidence type="ECO:0000259" key="11">
    <source>
        <dbReference type="Pfam" id="PF00294"/>
    </source>
</evidence>
<evidence type="ECO:0000256" key="2">
    <source>
        <dbReference type="ARBA" id="ARBA00022723"/>
    </source>
</evidence>
<dbReference type="EMBL" id="JAULBC010000002">
    <property type="protein sequence ID" value="MEX6687738.1"/>
    <property type="molecule type" value="Genomic_DNA"/>
</dbReference>
<dbReference type="RefSeq" id="WP_369329142.1">
    <property type="nucleotide sequence ID" value="NZ_JAULBC010000002.1"/>
</dbReference>
<keyword evidence="4 9" id="KW-0418">Kinase</keyword>
<evidence type="ECO:0000313" key="13">
    <source>
        <dbReference type="Proteomes" id="UP001560573"/>
    </source>
</evidence>
<feature type="domain" description="Carbohydrate kinase PfkB" evidence="11">
    <location>
        <begin position="9"/>
        <end position="299"/>
    </location>
</feature>
<feature type="binding site" evidence="9">
    <location>
        <position position="258"/>
    </location>
    <ligand>
        <name>substrate</name>
    </ligand>
</feature>
<dbReference type="Proteomes" id="UP001560573">
    <property type="component" value="Unassembled WGS sequence"/>
</dbReference>
<dbReference type="InterPro" id="IPR011877">
    <property type="entry name" value="Ribokinase"/>
</dbReference>
<evidence type="ECO:0000256" key="6">
    <source>
        <dbReference type="ARBA" id="ARBA00022842"/>
    </source>
</evidence>
<evidence type="ECO:0000256" key="1">
    <source>
        <dbReference type="ARBA" id="ARBA00022679"/>
    </source>
</evidence>
<dbReference type="PANTHER" id="PTHR10584">
    <property type="entry name" value="SUGAR KINASE"/>
    <property type="match status" value="1"/>
</dbReference>
<evidence type="ECO:0000256" key="7">
    <source>
        <dbReference type="ARBA" id="ARBA00022958"/>
    </source>
</evidence>
<keyword evidence="7 9" id="KW-0630">Potassium</keyword>
<dbReference type="EC" id="2.7.1.15" evidence="9 10"/>
<evidence type="ECO:0000256" key="5">
    <source>
        <dbReference type="ARBA" id="ARBA00022840"/>
    </source>
</evidence>
<feature type="binding site" evidence="9">
    <location>
        <begin position="226"/>
        <end position="231"/>
    </location>
    <ligand>
        <name>ATP</name>
        <dbReference type="ChEBI" id="CHEBI:30616"/>
    </ligand>
</feature>
<comment type="caution">
    <text evidence="9">Lacks conserved residue(s) required for the propagation of feature annotation.</text>
</comment>
<comment type="cofactor">
    <cofactor evidence="9">
        <name>Mg(2+)</name>
        <dbReference type="ChEBI" id="CHEBI:18420"/>
    </cofactor>
    <text evidence="9">Requires a divalent cation, most likely magnesium in vivo, as an electrophilic catalyst to aid phosphoryl group transfer. It is the chelate of the metal and the nucleotide that is the actual substrate.</text>
</comment>
<feature type="binding site" evidence="9">
    <location>
        <position position="288"/>
    </location>
    <ligand>
        <name>K(+)</name>
        <dbReference type="ChEBI" id="CHEBI:29103"/>
    </ligand>
</feature>
<accession>A0ABV3ZGW1</accession>
<gene>
    <name evidence="9 12" type="primary">rbsK</name>
    <name evidence="12" type="ORF">QTN47_09555</name>
</gene>
<dbReference type="Gene3D" id="3.40.1190.20">
    <property type="match status" value="1"/>
</dbReference>
<evidence type="ECO:0000256" key="4">
    <source>
        <dbReference type="ARBA" id="ARBA00022777"/>
    </source>
</evidence>
<dbReference type="SUPFAM" id="SSF53613">
    <property type="entry name" value="Ribokinase-like"/>
    <property type="match status" value="1"/>
</dbReference>